<keyword evidence="1" id="KW-1133">Transmembrane helix</keyword>
<feature type="transmembrane region" description="Helical" evidence="1">
    <location>
        <begin position="172"/>
        <end position="197"/>
    </location>
</feature>
<accession>A0ABT9N8H2</accession>
<proteinExistence type="predicted"/>
<feature type="transmembrane region" description="Helical" evidence="1">
    <location>
        <begin position="206"/>
        <end position="224"/>
    </location>
</feature>
<reference evidence="2 3" key="1">
    <citation type="submission" date="2023-07" db="EMBL/GenBank/DDBJ databases">
        <title>Sequencing the genomes of 1000 actinobacteria strains.</title>
        <authorList>
            <person name="Klenk H.-P."/>
        </authorList>
    </citation>
    <scope>NUCLEOTIDE SEQUENCE [LARGE SCALE GENOMIC DNA]</scope>
    <source>
        <strain evidence="2 3">DSM 102162</strain>
    </source>
</reference>
<dbReference type="EMBL" id="JAUSQW010000001">
    <property type="protein sequence ID" value="MDP9800007.1"/>
    <property type="molecule type" value="Genomic_DNA"/>
</dbReference>
<dbReference type="RefSeq" id="WP_278057431.1">
    <property type="nucleotide sequence ID" value="NZ_CP121247.1"/>
</dbReference>
<evidence type="ECO:0000313" key="2">
    <source>
        <dbReference type="EMBL" id="MDP9800007.1"/>
    </source>
</evidence>
<dbReference type="Proteomes" id="UP001235966">
    <property type="component" value="Unassembled WGS sequence"/>
</dbReference>
<feature type="transmembrane region" description="Helical" evidence="1">
    <location>
        <begin position="294"/>
        <end position="312"/>
    </location>
</feature>
<sequence>MFTQRQVSGNKGKFFSAPHTFFLVVLFAGLALRFAGTPIVSADMKWFLLPWFSQIEPEGFGSLAHQVGNYGLLYQTLIALLTYIPLPAVFLYKFVSVVFDVALAFSAALIARRVTGTGWREKPARMAFLAIMFLPPFVINSGWWGQCDSMYSLAALWALYFLYERRYPATGVALGFAFALKLQTIFIMPLVVTVYVLRRRWPFPELIYAAGVFWGTGGLAYAFGRSLLAPLTIYAGQTGDFPKMVVNAPSFWYFFPDNFALLAKPAVVVCAAILAIGFFAIILKKISIDSWQQYLATSAWMIWTCFLFLPAMHERYSYLLQVVLILLAVAFRGYWPYLAVETAVTCVTYAKFFHLGPGVVAPLVVAELATWATFTSLIVHRAHLNSLIADK</sequence>
<keyword evidence="1" id="KW-0812">Transmembrane</keyword>
<comment type="caution">
    <text evidence="2">The sequence shown here is derived from an EMBL/GenBank/DDBJ whole genome shotgun (WGS) entry which is preliminary data.</text>
</comment>
<feature type="transmembrane region" description="Helical" evidence="1">
    <location>
        <begin position="90"/>
        <end position="111"/>
    </location>
</feature>
<evidence type="ECO:0000313" key="3">
    <source>
        <dbReference type="Proteomes" id="UP001235966"/>
    </source>
</evidence>
<feature type="transmembrane region" description="Helical" evidence="1">
    <location>
        <begin position="259"/>
        <end position="282"/>
    </location>
</feature>
<feature type="transmembrane region" description="Helical" evidence="1">
    <location>
        <begin position="318"/>
        <end position="335"/>
    </location>
</feature>
<protein>
    <submittedName>
        <fullName evidence="2">Gpi18-like mannosyltransferase</fullName>
    </submittedName>
</protein>
<organism evidence="2 3">
    <name type="scientific">Arcanobacterium wilhelmae</name>
    <dbReference type="NCBI Taxonomy" id="1803177"/>
    <lineage>
        <taxon>Bacteria</taxon>
        <taxon>Bacillati</taxon>
        <taxon>Actinomycetota</taxon>
        <taxon>Actinomycetes</taxon>
        <taxon>Actinomycetales</taxon>
        <taxon>Actinomycetaceae</taxon>
        <taxon>Arcanobacterium</taxon>
    </lineage>
</organism>
<keyword evidence="3" id="KW-1185">Reference proteome</keyword>
<evidence type="ECO:0000256" key="1">
    <source>
        <dbReference type="SAM" id="Phobius"/>
    </source>
</evidence>
<name>A0ABT9N8H2_9ACTO</name>
<feature type="transmembrane region" description="Helical" evidence="1">
    <location>
        <begin position="21"/>
        <end position="41"/>
    </location>
</feature>
<keyword evidence="1" id="KW-0472">Membrane</keyword>
<gene>
    <name evidence="2" type="ORF">J2S49_000083</name>
</gene>
<feature type="transmembrane region" description="Helical" evidence="1">
    <location>
        <begin position="123"/>
        <end position="144"/>
    </location>
</feature>